<dbReference type="GO" id="GO:0005886">
    <property type="term" value="C:plasma membrane"/>
    <property type="evidence" value="ECO:0000318"/>
    <property type="project" value="GO_Central"/>
</dbReference>
<keyword evidence="9" id="KW-0807">Transducer</keyword>
<feature type="transmembrane region" description="Helical" evidence="10">
    <location>
        <begin position="262"/>
        <end position="283"/>
    </location>
</feature>
<accession>A7RLJ1</accession>
<name>A7RLJ1_NEMVE</name>
<comment type="subcellular location">
    <subcellularLocation>
        <location evidence="1">Cell membrane</location>
        <topology evidence="1">Multi-pass membrane protein</topology>
    </subcellularLocation>
</comment>
<dbReference type="Gene3D" id="1.20.1070.10">
    <property type="entry name" value="Rhodopsin 7-helix transmembrane proteins"/>
    <property type="match status" value="1"/>
</dbReference>
<dbReference type="PROSITE" id="PS50262">
    <property type="entry name" value="G_PROTEIN_RECEP_F1_2"/>
    <property type="match status" value="1"/>
</dbReference>
<keyword evidence="5" id="KW-0297">G-protein coupled receptor</keyword>
<dbReference type="GO" id="GO:0030425">
    <property type="term" value="C:dendrite"/>
    <property type="evidence" value="ECO:0000318"/>
    <property type="project" value="GO_Central"/>
</dbReference>
<keyword evidence="6 10" id="KW-0472">Membrane</keyword>
<dbReference type="OrthoDB" id="5977853at2759"/>
<keyword evidence="3 10" id="KW-0812">Transmembrane</keyword>
<evidence type="ECO:0000256" key="10">
    <source>
        <dbReference type="SAM" id="Phobius"/>
    </source>
</evidence>
<dbReference type="InterPro" id="IPR000276">
    <property type="entry name" value="GPCR_Rhodpsn"/>
</dbReference>
<proteinExistence type="predicted"/>
<evidence type="ECO:0000256" key="2">
    <source>
        <dbReference type="ARBA" id="ARBA00022475"/>
    </source>
</evidence>
<feature type="non-terminal residue" evidence="12">
    <location>
        <position position="294"/>
    </location>
</feature>
<dbReference type="HOGENOM" id="CLU_009579_11_5_1"/>
<evidence type="ECO:0000256" key="7">
    <source>
        <dbReference type="ARBA" id="ARBA00023157"/>
    </source>
</evidence>
<dbReference type="CDD" id="cd14967">
    <property type="entry name" value="7tmA_amine_R-like"/>
    <property type="match status" value="1"/>
</dbReference>
<keyword evidence="7" id="KW-1015">Disulfide bond</keyword>
<dbReference type="OMA" id="THRQIRC"/>
<dbReference type="GO" id="GO:0030594">
    <property type="term" value="F:neurotransmitter receptor activity"/>
    <property type="evidence" value="ECO:0000318"/>
    <property type="project" value="GO_Central"/>
</dbReference>
<feature type="transmembrane region" description="Helical" evidence="10">
    <location>
        <begin position="148"/>
        <end position="168"/>
    </location>
</feature>
<dbReference type="SMART" id="SM01381">
    <property type="entry name" value="7TM_GPCR_Srsx"/>
    <property type="match status" value="1"/>
</dbReference>
<dbReference type="GO" id="GO:0004993">
    <property type="term" value="F:G protein-coupled serotonin receptor activity"/>
    <property type="evidence" value="ECO:0000318"/>
    <property type="project" value="GO_Central"/>
</dbReference>
<evidence type="ECO:0000313" key="12">
    <source>
        <dbReference type="EMBL" id="EDO47699.1"/>
    </source>
</evidence>
<dbReference type="STRING" id="45351.A7RLJ1"/>
<evidence type="ECO:0000256" key="9">
    <source>
        <dbReference type="ARBA" id="ARBA00023224"/>
    </source>
</evidence>
<dbReference type="SUPFAM" id="SSF81321">
    <property type="entry name" value="Family A G protein-coupled receptor-like"/>
    <property type="match status" value="1"/>
</dbReference>
<evidence type="ECO:0000256" key="4">
    <source>
        <dbReference type="ARBA" id="ARBA00022989"/>
    </source>
</evidence>
<dbReference type="PhylomeDB" id="A7RLJ1"/>
<dbReference type="GO" id="GO:0007268">
    <property type="term" value="P:chemical synaptic transmission"/>
    <property type="evidence" value="ECO:0000318"/>
    <property type="project" value="GO_Central"/>
</dbReference>
<keyword evidence="2" id="KW-1003">Cell membrane</keyword>
<feature type="transmembrane region" description="Helical" evidence="10">
    <location>
        <begin position="188"/>
        <end position="206"/>
    </location>
</feature>
<dbReference type="GO" id="GO:0007187">
    <property type="term" value="P:G protein-coupled receptor signaling pathway, coupled to cyclic nucleotide second messenger"/>
    <property type="evidence" value="ECO:0000318"/>
    <property type="project" value="GO_Central"/>
</dbReference>
<dbReference type="FunFam" id="1.20.1070.10:FF:000615">
    <property type="entry name" value="Predicted protein"/>
    <property type="match status" value="1"/>
</dbReference>
<feature type="transmembrane region" description="Helical" evidence="10">
    <location>
        <begin position="31"/>
        <end position="56"/>
    </location>
</feature>
<keyword evidence="4 10" id="KW-1133">Transmembrane helix</keyword>
<dbReference type="Proteomes" id="UP000001593">
    <property type="component" value="Unassembled WGS sequence"/>
</dbReference>
<dbReference type="EMBL" id="DS469518">
    <property type="protein sequence ID" value="EDO47699.1"/>
    <property type="molecule type" value="Genomic_DNA"/>
</dbReference>
<dbReference type="PANTHER" id="PTHR24248:SF199">
    <property type="entry name" value="IP13425P-RELATED"/>
    <property type="match status" value="1"/>
</dbReference>
<feature type="transmembrane region" description="Helical" evidence="10">
    <location>
        <begin position="68"/>
        <end position="90"/>
    </location>
</feature>
<protein>
    <recommendedName>
        <fullName evidence="11">G-protein coupled receptors family 1 profile domain-containing protein</fullName>
    </recommendedName>
</protein>
<evidence type="ECO:0000256" key="3">
    <source>
        <dbReference type="ARBA" id="ARBA00022692"/>
    </source>
</evidence>
<dbReference type="InParanoid" id="A7RLJ1"/>
<keyword evidence="8" id="KW-0675">Receptor</keyword>
<evidence type="ECO:0000256" key="6">
    <source>
        <dbReference type="ARBA" id="ARBA00023136"/>
    </source>
</evidence>
<dbReference type="PANTHER" id="PTHR24248">
    <property type="entry name" value="ADRENERGIC RECEPTOR-RELATED G-PROTEIN COUPLED RECEPTOR"/>
    <property type="match status" value="1"/>
</dbReference>
<dbReference type="PRINTS" id="PR00237">
    <property type="entry name" value="GPCRRHODOPSN"/>
</dbReference>
<evidence type="ECO:0000256" key="8">
    <source>
        <dbReference type="ARBA" id="ARBA00023170"/>
    </source>
</evidence>
<evidence type="ECO:0000259" key="11">
    <source>
        <dbReference type="PROSITE" id="PS50262"/>
    </source>
</evidence>
<organism evidence="12 13">
    <name type="scientific">Nematostella vectensis</name>
    <name type="common">Starlet sea anemone</name>
    <dbReference type="NCBI Taxonomy" id="45351"/>
    <lineage>
        <taxon>Eukaryota</taxon>
        <taxon>Metazoa</taxon>
        <taxon>Cnidaria</taxon>
        <taxon>Anthozoa</taxon>
        <taxon>Hexacorallia</taxon>
        <taxon>Actiniaria</taxon>
        <taxon>Edwardsiidae</taxon>
        <taxon>Nematostella</taxon>
    </lineage>
</organism>
<reference evidence="12 13" key="1">
    <citation type="journal article" date="2007" name="Science">
        <title>Sea anemone genome reveals ancestral eumetazoan gene repertoire and genomic organization.</title>
        <authorList>
            <person name="Putnam N.H."/>
            <person name="Srivastava M."/>
            <person name="Hellsten U."/>
            <person name="Dirks B."/>
            <person name="Chapman J."/>
            <person name="Salamov A."/>
            <person name="Terry A."/>
            <person name="Shapiro H."/>
            <person name="Lindquist E."/>
            <person name="Kapitonov V.V."/>
            <person name="Jurka J."/>
            <person name="Genikhovich G."/>
            <person name="Grigoriev I.V."/>
            <person name="Lucas S.M."/>
            <person name="Steele R.E."/>
            <person name="Finnerty J.R."/>
            <person name="Technau U."/>
            <person name="Martindale M.Q."/>
            <person name="Rokhsar D.S."/>
        </authorList>
    </citation>
    <scope>NUCLEOTIDE SEQUENCE [LARGE SCALE GENOMIC DNA]</scope>
    <source>
        <strain evidence="13">CH2 X CH6</strain>
    </source>
</reference>
<dbReference type="Pfam" id="PF00001">
    <property type="entry name" value="7tm_1"/>
    <property type="match status" value="1"/>
</dbReference>
<dbReference type="AlphaFoldDB" id="A7RLJ1"/>
<keyword evidence="13" id="KW-1185">Reference proteome</keyword>
<dbReference type="KEGG" id="nve:5519809"/>
<evidence type="ECO:0000313" key="13">
    <source>
        <dbReference type="Proteomes" id="UP000001593"/>
    </source>
</evidence>
<feature type="transmembrane region" description="Helical" evidence="10">
    <location>
        <begin position="227"/>
        <end position="250"/>
    </location>
</feature>
<dbReference type="eggNOG" id="KOG3656">
    <property type="taxonomic scope" value="Eukaryota"/>
</dbReference>
<feature type="domain" description="G-protein coupled receptors family 1 profile" evidence="11">
    <location>
        <begin position="47"/>
        <end position="280"/>
    </location>
</feature>
<evidence type="ECO:0000256" key="1">
    <source>
        <dbReference type="ARBA" id="ARBA00004651"/>
    </source>
</evidence>
<evidence type="ECO:0000256" key="5">
    <source>
        <dbReference type="ARBA" id="ARBA00023040"/>
    </source>
</evidence>
<gene>
    <name evidence="12" type="ORF">NEMVEDRAFT_v1g85995</name>
</gene>
<dbReference type="InterPro" id="IPR017452">
    <property type="entry name" value="GPCR_Rhodpsn_7TM"/>
</dbReference>
<dbReference type="GO" id="GO:0045202">
    <property type="term" value="C:synapse"/>
    <property type="evidence" value="ECO:0007669"/>
    <property type="project" value="GOC"/>
</dbReference>
<sequence length="294" mass="33279">MNASVGAALNASANSTVGAGEEEIIIGASNIIAATFVALLIVLTLGGNFIVCASFYTFRDLRTICNYFIISLSVSDILVALIAMPFWFTIQISDNKWRYSRKLKDYWDCMDILCGTASIMNLMAVSFDRQLAITTPFTYPKILTKRRALVIISFVWAYAATISGLRQLKAPPYWPFPNYLHLNATFSFFLPLSFMVMMYARIYLVARYQARRIGKNYATDIKAAKTIAVVVGVFAACWLPFFVIVLIYAWQGYDAGVSPQLFNLAKWLAYFNSCLNPIIYTCLNRTYRRAFRRL</sequence>